<reference evidence="2 3" key="1">
    <citation type="journal article" date="2014" name="Genome Announc.">
        <title>Draft genome sequences of eight enterohepatic helicobacter species isolated from both laboratory and wild rodents.</title>
        <authorList>
            <person name="Sheh A."/>
            <person name="Shen Z."/>
            <person name="Fox J.G."/>
        </authorList>
    </citation>
    <scope>NUCLEOTIDE SEQUENCE [LARGE SCALE GENOMIC DNA]</scope>
    <source>
        <strain evidence="2 3">MIT 97-6194</strain>
    </source>
</reference>
<sequence length="339" mass="39066">MKNTLKLIYVICILIFFSMDLVAKVSENECYLPMISCNNDSLECKKQQGVYGDFQKMITSSINPLEYTSYVNMKSDYDKETTHTNREVFFKQETLEIDGKDVLYGLSFYDDGLQVSLECKEQNCTKKAYNSDGNLQYEANCVSGVNNGPQRLYNWQGMLFLQIDYNNGKPNGTIQSYNNKKIYKAEIKNGKLNGKIHINGVFFCCDGGESRTFVAEVNNGNIIFSQLMHCIDECFNSRFKLTHFNANGTFDGVIESDYYFAQIKDSKVSKFKIAYEIEIDEMEYEHVKTWLTGGFNNKGERNGEWIYTSVVWDESIGKTIKKLKRHEIYINGVKTKILK</sequence>
<keyword evidence="3" id="KW-1185">Reference proteome</keyword>
<dbReference type="EMBL" id="QBIU01000001">
    <property type="protein sequence ID" value="MWV69810.1"/>
    <property type="molecule type" value="Genomic_DNA"/>
</dbReference>
<name>A0A347VN82_9HELI</name>
<comment type="caution">
    <text evidence="2">The sequence shown here is derived from an EMBL/GenBank/DDBJ whole genome shotgun (WGS) entry which is preliminary data.</text>
</comment>
<evidence type="ECO:0000313" key="3">
    <source>
        <dbReference type="Proteomes" id="UP000029714"/>
    </source>
</evidence>
<dbReference type="Gene3D" id="2.20.110.10">
    <property type="entry name" value="Histone H3 K4-specific methyltransferase SET7/9 N-terminal domain"/>
    <property type="match status" value="1"/>
</dbReference>
<gene>
    <name evidence="1" type="ORF">DCO61_07310</name>
    <name evidence="2" type="ORF">LS64_001990</name>
</gene>
<dbReference type="SUPFAM" id="SSF82185">
    <property type="entry name" value="Histone H3 K4-specific methyltransferase SET7/9 N-terminal domain"/>
    <property type="match status" value="1"/>
</dbReference>
<evidence type="ECO:0000313" key="4">
    <source>
        <dbReference type="Proteomes" id="UP000477070"/>
    </source>
</evidence>
<evidence type="ECO:0008006" key="5">
    <source>
        <dbReference type="Google" id="ProtNLM"/>
    </source>
</evidence>
<evidence type="ECO:0000313" key="2">
    <source>
        <dbReference type="EMBL" id="TLD95647.1"/>
    </source>
</evidence>
<reference evidence="2" key="3">
    <citation type="submission" date="2018-04" db="EMBL/GenBank/DDBJ databases">
        <authorList>
            <person name="Sheh A."/>
            <person name="Shen Z."/>
            <person name="Mannion A.J."/>
            <person name="Fox J.G."/>
        </authorList>
    </citation>
    <scope>NUCLEOTIDE SEQUENCE</scope>
    <source>
        <strain evidence="2">MIT 97-6194</strain>
    </source>
</reference>
<organism evidence="2 3">
    <name type="scientific">Helicobacter saguini</name>
    <dbReference type="NCBI Taxonomy" id="1548018"/>
    <lineage>
        <taxon>Bacteria</taxon>
        <taxon>Pseudomonadati</taxon>
        <taxon>Campylobacterota</taxon>
        <taxon>Epsilonproteobacteria</taxon>
        <taxon>Campylobacterales</taxon>
        <taxon>Helicobacteraceae</taxon>
        <taxon>Helicobacter</taxon>
    </lineage>
</organism>
<reference evidence="2 3" key="2">
    <citation type="journal article" date="2016" name="Infect. Immun.">
        <title>Helicobacter saguini, a Novel Helicobacter Isolated from Cotton-Top Tamarins with Ulcerative Colitis, Has Proinflammatory Properties and Induces Typhlocolitis and Dysplasia in Gnotobiotic IL-10-/- Mice.</title>
        <authorList>
            <person name="Shen Z."/>
            <person name="Mannion A."/>
            <person name="Whary M.T."/>
            <person name="Muthupalani S."/>
            <person name="Sheh A."/>
            <person name="Feng Y."/>
            <person name="Gong G."/>
            <person name="Vandamme P."/>
            <person name="Holcombe H.R."/>
            <person name="Paster B.J."/>
            <person name="Fox J.G."/>
        </authorList>
    </citation>
    <scope>NUCLEOTIDE SEQUENCE [LARGE SCALE GENOMIC DNA]</scope>
    <source>
        <strain evidence="2 3">MIT 97-6194</strain>
    </source>
</reference>
<evidence type="ECO:0000313" key="1">
    <source>
        <dbReference type="EMBL" id="MWV69810.1"/>
    </source>
</evidence>
<dbReference type="RefSeq" id="WP_034571012.1">
    <property type="nucleotide sequence ID" value="NZ_JRMP02000002.1"/>
</dbReference>
<accession>A0A347VN82</accession>
<reference evidence="1 4" key="4">
    <citation type="submission" date="2019-12" db="EMBL/GenBank/DDBJ databases">
        <title>Multi-Generational Helicobacter saguini Isolates.</title>
        <authorList>
            <person name="Mannion A."/>
            <person name="Shen Z."/>
            <person name="Fox J.G."/>
        </authorList>
    </citation>
    <scope>NUCLEOTIDE SEQUENCE [LARGE SCALE GENOMIC DNA]</scope>
    <source>
        <strain evidence="1">16-048</strain>
        <strain evidence="4">16-048 (F4)</strain>
    </source>
</reference>
<dbReference type="Proteomes" id="UP000477070">
    <property type="component" value="Unassembled WGS sequence"/>
</dbReference>
<protein>
    <recommendedName>
        <fullName evidence="5">Toxin-antitoxin system YwqK family antitoxin</fullName>
    </recommendedName>
</protein>
<proteinExistence type="predicted"/>
<dbReference type="Proteomes" id="UP000029714">
    <property type="component" value="Unassembled WGS sequence"/>
</dbReference>
<dbReference type="AlphaFoldDB" id="A0A347VN82"/>
<dbReference type="EMBL" id="JRMP02000002">
    <property type="protein sequence ID" value="TLD95647.1"/>
    <property type="molecule type" value="Genomic_DNA"/>
</dbReference>